<evidence type="ECO:0008006" key="13">
    <source>
        <dbReference type="Google" id="ProtNLM"/>
    </source>
</evidence>
<dbReference type="InterPro" id="IPR050326">
    <property type="entry name" value="NAD_dep_DNA_ligaseB"/>
</dbReference>
<dbReference type="GO" id="GO:0005524">
    <property type="term" value="F:ATP binding"/>
    <property type="evidence" value="ECO:0007669"/>
    <property type="project" value="InterPro"/>
</dbReference>
<dbReference type="Gene3D" id="2.40.50.140">
    <property type="entry name" value="Nucleic acid-binding proteins"/>
    <property type="match status" value="1"/>
</dbReference>
<dbReference type="STRING" id="431595.K3WC20"/>
<feature type="region of interest" description="Disordered" evidence="7">
    <location>
        <begin position="298"/>
        <end position="330"/>
    </location>
</feature>
<feature type="region of interest" description="Disordered" evidence="7">
    <location>
        <begin position="74"/>
        <end position="113"/>
    </location>
</feature>
<dbReference type="InterPro" id="IPR012340">
    <property type="entry name" value="NA-bd_OB-fold"/>
</dbReference>
<dbReference type="SMART" id="SM00292">
    <property type="entry name" value="BRCT"/>
    <property type="match status" value="2"/>
</dbReference>
<evidence type="ECO:0000256" key="7">
    <source>
        <dbReference type="SAM" id="MobiDB-lite"/>
    </source>
</evidence>
<feature type="compositionally biased region" description="Polar residues" evidence="7">
    <location>
        <begin position="303"/>
        <end position="312"/>
    </location>
</feature>
<accession>K3WC20</accession>
<organism evidence="11 12">
    <name type="scientific">Globisporangium ultimum (strain ATCC 200006 / CBS 805.95 / DAOM BR144)</name>
    <name type="common">Pythium ultimum</name>
    <dbReference type="NCBI Taxonomy" id="431595"/>
    <lineage>
        <taxon>Eukaryota</taxon>
        <taxon>Sar</taxon>
        <taxon>Stramenopiles</taxon>
        <taxon>Oomycota</taxon>
        <taxon>Peronosporomycetes</taxon>
        <taxon>Pythiales</taxon>
        <taxon>Pythiaceae</taxon>
        <taxon>Globisporangium</taxon>
    </lineage>
</organism>
<evidence type="ECO:0000313" key="12">
    <source>
        <dbReference type="Proteomes" id="UP000019132"/>
    </source>
</evidence>
<dbReference type="SUPFAM" id="SSF50249">
    <property type="entry name" value="Nucleic acid-binding proteins"/>
    <property type="match status" value="1"/>
</dbReference>
<dbReference type="CDD" id="cd17748">
    <property type="entry name" value="BRCT_DNA_ligase_like"/>
    <property type="match status" value="2"/>
</dbReference>
<dbReference type="CDD" id="cd08041">
    <property type="entry name" value="OBF_kDNA_ligase_like"/>
    <property type="match status" value="1"/>
</dbReference>
<dbReference type="GO" id="GO:0003910">
    <property type="term" value="F:DNA ligase (ATP) activity"/>
    <property type="evidence" value="ECO:0007669"/>
    <property type="project" value="InterPro"/>
</dbReference>
<feature type="domain" description="BRCT" evidence="9">
    <location>
        <begin position="115"/>
        <end position="178"/>
    </location>
</feature>
<sequence>MSSVVVFMGTLTSQTRKEAVAEAERRGYKVGSNMTKTTTFLVCGDNVGAKKKQETEKWNVQVLTEAEWTQKLSEGASAAVAAPTEEPKPATRKRKVQAAEAADGDDAPKSDEQEVVVFTGTLVKQSRKEATREAEAKGFRVLPKTTKATTYLVYGDRAGQKLKEAKKLNVTVLTEDEWEQKLSDMASSGTSSSSSRFVKKQATGDIAASAGSAEETSSDEVEYDDETGAINGIKPKVLIPDGTFHEAQSASSSATYLVKRLGSTYTCNCPAWRNQRHAPTSRTCKHLKQLLGEEFEAVRAKDSSTAPRASTLSAKGKSGSGSPKKTASAKLSAPKVLLANKWERKKHNPANWWISEKLDGVRAYWDAKQRVFLSRLGNVYPAPEWFTNGFPDDMDLDGELFGGRGKFQFTVGIAKTDSSKHWDQLVYKVFDTPSLAKKKFEERMKHAQELVSKSASKYIEWVEHTQCKSLEHLDEVFDAIEKLGGEGLMIRQPGSAYAEGRSPSLLKIKSFHDGEAVVIAHEDGKGKYVGMTGALRCKMASGKMFKCASGLSDEQRANPPKVGSIIVYKCQELTNDGIPRFPVFLGVAADKTCAKDPIIANAVGRE</sequence>
<feature type="domain" description="SWIM-type" evidence="10">
    <location>
        <begin position="256"/>
        <end position="295"/>
    </location>
</feature>
<protein>
    <recommendedName>
        <fullName evidence="13">SWIM-type domain-containing protein</fullName>
    </recommendedName>
</protein>
<evidence type="ECO:0000313" key="11">
    <source>
        <dbReference type="EnsemblProtists" id="PYU1_T002511"/>
    </source>
</evidence>
<dbReference type="InParanoid" id="K3WC20"/>
<evidence type="ECO:0000259" key="10">
    <source>
        <dbReference type="PROSITE" id="PS50966"/>
    </source>
</evidence>
<dbReference type="InterPro" id="IPR029319">
    <property type="entry name" value="DNA_ligase_OB"/>
</dbReference>
<reference evidence="12" key="2">
    <citation type="submission" date="2010-04" db="EMBL/GenBank/DDBJ databases">
        <authorList>
            <person name="Buell R."/>
            <person name="Hamilton J."/>
            <person name="Hostetler J."/>
        </authorList>
    </citation>
    <scope>NUCLEOTIDE SEQUENCE [LARGE SCALE GENOMIC DNA]</scope>
    <source>
        <strain evidence="12">DAOM:BR144</strain>
    </source>
</reference>
<keyword evidence="4" id="KW-0227">DNA damage</keyword>
<dbReference type="CDD" id="cd07896">
    <property type="entry name" value="Adenylation_kDNA_ligase_like"/>
    <property type="match status" value="1"/>
</dbReference>
<dbReference type="GO" id="GO:0008270">
    <property type="term" value="F:zinc ion binding"/>
    <property type="evidence" value="ECO:0007669"/>
    <property type="project" value="UniProtKB-KW"/>
</dbReference>
<dbReference type="InterPro" id="IPR007527">
    <property type="entry name" value="Znf_SWIM"/>
</dbReference>
<evidence type="ECO:0000259" key="8">
    <source>
        <dbReference type="PROSITE" id="PS50160"/>
    </source>
</evidence>
<evidence type="ECO:0000256" key="3">
    <source>
        <dbReference type="ARBA" id="ARBA00022705"/>
    </source>
</evidence>
<dbReference type="PROSITE" id="PS50172">
    <property type="entry name" value="BRCT"/>
    <property type="match status" value="1"/>
</dbReference>
<dbReference type="Gene3D" id="3.30.1490.70">
    <property type="match status" value="1"/>
</dbReference>
<dbReference type="Gene3D" id="3.30.470.30">
    <property type="entry name" value="DNA ligase/mRNA capping enzyme"/>
    <property type="match status" value="1"/>
</dbReference>
<dbReference type="HOGENOM" id="CLU_021047_1_0_1"/>
<dbReference type="InterPro" id="IPR001357">
    <property type="entry name" value="BRCT_dom"/>
</dbReference>
<dbReference type="Proteomes" id="UP000019132">
    <property type="component" value="Unassembled WGS sequence"/>
</dbReference>
<dbReference type="SUPFAM" id="SSF56091">
    <property type="entry name" value="DNA ligase/mRNA capping enzyme, catalytic domain"/>
    <property type="match status" value="1"/>
</dbReference>
<feature type="compositionally biased region" description="Acidic residues" evidence="7">
    <location>
        <begin position="216"/>
        <end position="226"/>
    </location>
</feature>
<dbReference type="InterPro" id="IPR012310">
    <property type="entry name" value="DNA_ligase_ATP-dep_cent"/>
</dbReference>
<evidence type="ECO:0000256" key="1">
    <source>
        <dbReference type="ARBA" id="ARBA00001968"/>
    </source>
</evidence>
<reference evidence="12" key="1">
    <citation type="journal article" date="2010" name="Genome Biol.">
        <title>Genome sequence of the necrotrophic plant pathogen Pythium ultimum reveals original pathogenicity mechanisms and effector repertoire.</title>
        <authorList>
            <person name="Levesque C.A."/>
            <person name="Brouwer H."/>
            <person name="Cano L."/>
            <person name="Hamilton J.P."/>
            <person name="Holt C."/>
            <person name="Huitema E."/>
            <person name="Raffaele S."/>
            <person name="Robideau G.P."/>
            <person name="Thines M."/>
            <person name="Win J."/>
            <person name="Zerillo M.M."/>
            <person name="Beakes G.W."/>
            <person name="Boore J.L."/>
            <person name="Busam D."/>
            <person name="Dumas B."/>
            <person name="Ferriera S."/>
            <person name="Fuerstenberg S.I."/>
            <person name="Gachon C.M."/>
            <person name="Gaulin E."/>
            <person name="Govers F."/>
            <person name="Grenville-Briggs L."/>
            <person name="Horner N."/>
            <person name="Hostetler J."/>
            <person name="Jiang R.H."/>
            <person name="Johnson J."/>
            <person name="Krajaejun T."/>
            <person name="Lin H."/>
            <person name="Meijer H.J."/>
            <person name="Moore B."/>
            <person name="Morris P."/>
            <person name="Phuntmart V."/>
            <person name="Puiu D."/>
            <person name="Shetty J."/>
            <person name="Stajich J.E."/>
            <person name="Tripathy S."/>
            <person name="Wawra S."/>
            <person name="van West P."/>
            <person name="Whitty B.R."/>
            <person name="Coutinho P.M."/>
            <person name="Henrissat B."/>
            <person name="Martin F."/>
            <person name="Thomas P.D."/>
            <person name="Tyler B.M."/>
            <person name="De Vries R.P."/>
            <person name="Kamoun S."/>
            <person name="Yandell M."/>
            <person name="Tisserat N."/>
            <person name="Buell C.R."/>
        </authorList>
    </citation>
    <scope>NUCLEOTIDE SEQUENCE</scope>
    <source>
        <strain evidence="12">DAOM:BR144</strain>
    </source>
</reference>
<dbReference type="GO" id="GO:0006281">
    <property type="term" value="P:DNA repair"/>
    <property type="evidence" value="ECO:0007669"/>
    <property type="project" value="UniProtKB-KW"/>
</dbReference>
<dbReference type="Pfam" id="PF00533">
    <property type="entry name" value="BRCT"/>
    <property type="match status" value="2"/>
</dbReference>
<feature type="region of interest" description="Disordered" evidence="7">
    <location>
        <begin position="207"/>
        <end position="226"/>
    </location>
</feature>
<feature type="compositionally biased region" description="Low complexity" evidence="7">
    <location>
        <begin position="313"/>
        <end position="330"/>
    </location>
</feature>
<dbReference type="SUPFAM" id="SSF52113">
    <property type="entry name" value="BRCT domain"/>
    <property type="match status" value="2"/>
</dbReference>
<dbReference type="InterPro" id="IPR036420">
    <property type="entry name" value="BRCT_dom_sf"/>
</dbReference>
<keyword evidence="3" id="KW-0235">DNA replication</keyword>
<dbReference type="Pfam" id="PF14743">
    <property type="entry name" value="DNA_ligase_OB_2"/>
    <property type="match status" value="1"/>
</dbReference>
<keyword evidence="6" id="KW-0479">Metal-binding</keyword>
<dbReference type="AlphaFoldDB" id="K3WC20"/>
<proteinExistence type="predicted"/>
<dbReference type="OMA" id="FRVQPRM"/>
<dbReference type="NCBIfam" id="NF006592">
    <property type="entry name" value="PRK09125.1"/>
    <property type="match status" value="1"/>
</dbReference>
<dbReference type="eggNOG" id="ENOG502QTYC">
    <property type="taxonomic scope" value="Eukaryota"/>
</dbReference>
<evidence type="ECO:0000256" key="5">
    <source>
        <dbReference type="ARBA" id="ARBA00023204"/>
    </source>
</evidence>
<feature type="domain" description="ATP-dependent DNA ligase family profile" evidence="8">
    <location>
        <begin position="422"/>
        <end position="509"/>
    </location>
</feature>
<keyword evidence="5" id="KW-0234">DNA repair</keyword>
<dbReference type="VEuPathDB" id="FungiDB:PYU1_G002508"/>
<dbReference type="PANTHER" id="PTHR47810:SF1">
    <property type="entry name" value="DNA LIGASE B"/>
    <property type="match status" value="1"/>
</dbReference>
<keyword evidence="6" id="KW-0863">Zinc-finger</keyword>
<reference evidence="11" key="3">
    <citation type="submission" date="2014-11" db="UniProtKB">
        <authorList>
            <consortium name="EnsemblProtists"/>
        </authorList>
    </citation>
    <scope>IDENTIFICATION</scope>
    <source>
        <strain evidence="11">DAOM BR144</strain>
    </source>
</reference>
<dbReference type="EnsemblProtists" id="PYU1_T002511">
    <property type="protein sequence ID" value="PYU1_T002511"/>
    <property type="gene ID" value="PYU1_G002508"/>
</dbReference>
<dbReference type="Gene3D" id="3.40.50.10190">
    <property type="entry name" value="BRCT domain"/>
    <property type="match status" value="2"/>
</dbReference>
<comment type="cofactor">
    <cofactor evidence="1">
        <name>a divalent metal cation</name>
        <dbReference type="ChEBI" id="CHEBI:60240"/>
    </cofactor>
</comment>
<keyword evidence="6" id="KW-0862">Zinc</keyword>
<evidence type="ECO:0000259" key="9">
    <source>
        <dbReference type="PROSITE" id="PS50172"/>
    </source>
</evidence>
<name>K3WC20_GLOUD</name>
<keyword evidence="12" id="KW-1185">Reference proteome</keyword>
<evidence type="ECO:0000256" key="2">
    <source>
        <dbReference type="ARBA" id="ARBA00022598"/>
    </source>
</evidence>
<dbReference type="Pfam" id="PF01068">
    <property type="entry name" value="DNA_ligase_A_M"/>
    <property type="match status" value="1"/>
</dbReference>
<keyword evidence="2" id="KW-0436">Ligase</keyword>
<evidence type="ECO:0000256" key="4">
    <source>
        <dbReference type="ARBA" id="ARBA00022763"/>
    </source>
</evidence>
<dbReference type="GO" id="GO:0006260">
    <property type="term" value="P:DNA replication"/>
    <property type="evidence" value="ECO:0007669"/>
    <property type="project" value="UniProtKB-KW"/>
</dbReference>
<dbReference type="PROSITE" id="PS50966">
    <property type="entry name" value="ZF_SWIM"/>
    <property type="match status" value="1"/>
</dbReference>
<evidence type="ECO:0000256" key="6">
    <source>
        <dbReference type="PROSITE-ProRule" id="PRU00325"/>
    </source>
</evidence>
<dbReference type="GO" id="GO:0006310">
    <property type="term" value="P:DNA recombination"/>
    <property type="evidence" value="ECO:0007669"/>
    <property type="project" value="InterPro"/>
</dbReference>
<dbReference type="PROSITE" id="PS50160">
    <property type="entry name" value="DNA_LIGASE_A3"/>
    <property type="match status" value="1"/>
</dbReference>
<dbReference type="PANTHER" id="PTHR47810">
    <property type="entry name" value="DNA LIGASE"/>
    <property type="match status" value="1"/>
</dbReference>